<keyword evidence="3" id="KW-1185">Reference proteome</keyword>
<dbReference type="Proteomes" id="UP001143304">
    <property type="component" value="Unassembled WGS sequence"/>
</dbReference>
<evidence type="ECO:0000313" key="3">
    <source>
        <dbReference type="Proteomes" id="UP001143304"/>
    </source>
</evidence>
<name>A0ABT3TA47_9GAMM</name>
<protein>
    <recommendedName>
        <fullName evidence="4">GTPase</fullName>
    </recommendedName>
</protein>
<dbReference type="EMBL" id="SHNO01000001">
    <property type="protein sequence ID" value="MCX2978347.1"/>
    <property type="molecule type" value="Genomic_DNA"/>
</dbReference>
<evidence type="ECO:0000313" key="2">
    <source>
        <dbReference type="EMBL" id="MCX2978347.1"/>
    </source>
</evidence>
<evidence type="ECO:0008006" key="4">
    <source>
        <dbReference type="Google" id="ProtNLM"/>
    </source>
</evidence>
<gene>
    <name evidence="2" type="ORF">EYC82_13350</name>
</gene>
<accession>A0ABT3TA47</accession>
<comment type="caution">
    <text evidence="2">The sequence shown here is derived from an EMBL/GenBank/DDBJ whole genome shotgun (WGS) entry which is preliminary data.</text>
</comment>
<feature type="region of interest" description="Disordered" evidence="1">
    <location>
        <begin position="348"/>
        <end position="378"/>
    </location>
</feature>
<evidence type="ECO:0000256" key="1">
    <source>
        <dbReference type="SAM" id="MobiDB-lite"/>
    </source>
</evidence>
<sequence length="604" mass="67513">MQDLSSSTLKLPRQDKSELSLFAASEDGVRAWIDALPIMDTPRLVNMLLQALDDLNRTSLPPKTRYNLLDALYPNIDMALANLCKRFLNQPLIMSSEPKSMAAIGNRLCTLTTAGYALAAMHAIQQRDSIQDTNPARLACQAIQRALLFNSRKILYMLQLHMPVEEGCWEMQHQLYALAEYQGLTGLPVPEPLSGGATIKAAYVQALLLSCCKPNQLRQSDLTTLHRNSRNWGEKISLNKRETGEELYLADLESDKPPQYRALHREQPTAGCRTLDCEPLLSELNALQQRLDSEKAIFDKDTGISANLLQHVITALGSRLMRNFKRTASNSPLWICLGLNNTHKQVSRQQMLKHKQSQGNAGHDPFNNQGNPFSKGLDKANIWRNESSADGSKQQTKVEQEIHVELDTVTRTKVMEEESAAASTPEKLSVFEAQLADTSANGYCLEWIDESPGDARVGDIVGVKEDREKNDWAIAVIRWLSRLPDAKTLIGLELLSPRAIACGANIRRNGLEDSPPQRVLLLPEIKIVGQPHTLITPRASFKERQKLILQNNLGVQSIQLVRQLNSTGGFEQFEFRYIQELGDVLTNHGKKPGKGEFDSLWSNI</sequence>
<reference evidence="2" key="1">
    <citation type="submission" date="2019-02" db="EMBL/GenBank/DDBJ databases">
        <authorList>
            <person name="Li S.-H."/>
        </authorList>
    </citation>
    <scope>NUCLEOTIDE SEQUENCE</scope>
    <source>
        <strain evidence="2">IMCC11814</strain>
    </source>
</reference>
<organism evidence="2 3">
    <name type="scientific">Candidatus Marimicrobium litorale</name>
    <dbReference type="NCBI Taxonomy" id="2518991"/>
    <lineage>
        <taxon>Bacteria</taxon>
        <taxon>Pseudomonadati</taxon>
        <taxon>Pseudomonadota</taxon>
        <taxon>Gammaproteobacteria</taxon>
        <taxon>Cellvibrionales</taxon>
        <taxon>Halieaceae</taxon>
        <taxon>Marimicrobium</taxon>
    </lineage>
</organism>
<proteinExistence type="predicted"/>
<dbReference type="RefSeq" id="WP_279250043.1">
    <property type="nucleotide sequence ID" value="NZ_SHNO01000001.1"/>
</dbReference>